<dbReference type="Proteomes" id="UP001144036">
    <property type="component" value="Unassembled WGS sequence"/>
</dbReference>
<name>A0ABT4SJ92_9ACTN</name>
<dbReference type="PANTHER" id="PTHR44846:SF1">
    <property type="entry name" value="MANNOSYL-D-GLYCERATE TRANSPORT_METABOLISM SYSTEM REPRESSOR MNGR-RELATED"/>
    <property type="match status" value="1"/>
</dbReference>
<dbReference type="InterPro" id="IPR000524">
    <property type="entry name" value="Tscrpt_reg_HTH_GntR"/>
</dbReference>
<dbReference type="SMART" id="SM00345">
    <property type="entry name" value="HTH_GNTR"/>
    <property type="match status" value="1"/>
</dbReference>
<protein>
    <submittedName>
        <fullName evidence="5">Winged helix-turn-helix domain-containing protein</fullName>
    </submittedName>
</protein>
<keyword evidence="3" id="KW-0804">Transcription</keyword>
<comment type="caution">
    <text evidence="5">The sequence shown here is derived from an EMBL/GenBank/DDBJ whole genome shotgun (WGS) entry which is preliminary data.</text>
</comment>
<gene>
    <name evidence="5" type="ORF">OUY22_27580</name>
</gene>
<evidence type="ECO:0000256" key="1">
    <source>
        <dbReference type="ARBA" id="ARBA00023015"/>
    </source>
</evidence>
<dbReference type="Gene3D" id="1.10.10.10">
    <property type="entry name" value="Winged helix-like DNA-binding domain superfamily/Winged helix DNA-binding domain"/>
    <property type="match status" value="1"/>
</dbReference>
<evidence type="ECO:0000256" key="3">
    <source>
        <dbReference type="ARBA" id="ARBA00023163"/>
    </source>
</evidence>
<keyword evidence="2" id="KW-0238">DNA-binding</keyword>
<dbReference type="InterPro" id="IPR050679">
    <property type="entry name" value="Bact_HTH_transcr_reg"/>
</dbReference>
<dbReference type="CDD" id="cd07377">
    <property type="entry name" value="WHTH_GntR"/>
    <property type="match status" value="1"/>
</dbReference>
<keyword evidence="6" id="KW-1185">Reference proteome</keyword>
<proteinExistence type="predicted"/>
<dbReference type="EMBL" id="JAPNNL010000142">
    <property type="protein sequence ID" value="MDA0637180.1"/>
    <property type="molecule type" value="Genomic_DNA"/>
</dbReference>
<sequence>MHVVELKPNRPRWRQVYEIIRGRIETGVYAPGAKIPTVLELVAEFQIANVTAQKVYRKLREEGLIYTEPGMGSFVVEEESDPLQS</sequence>
<dbReference type="InterPro" id="IPR036390">
    <property type="entry name" value="WH_DNA-bd_sf"/>
</dbReference>
<evidence type="ECO:0000259" key="4">
    <source>
        <dbReference type="PROSITE" id="PS50949"/>
    </source>
</evidence>
<dbReference type="SUPFAM" id="SSF46785">
    <property type="entry name" value="Winged helix' DNA-binding domain"/>
    <property type="match status" value="1"/>
</dbReference>
<dbReference type="PROSITE" id="PS50949">
    <property type="entry name" value="HTH_GNTR"/>
    <property type="match status" value="1"/>
</dbReference>
<organism evidence="5 6">
    <name type="scientific">Nonomuraea corallina</name>
    <dbReference type="NCBI Taxonomy" id="2989783"/>
    <lineage>
        <taxon>Bacteria</taxon>
        <taxon>Bacillati</taxon>
        <taxon>Actinomycetota</taxon>
        <taxon>Actinomycetes</taxon>
        <taxon>Streptosporangiales</taxon>
        <taxon>Streptosporangiaceae</taxon>
        <taxon>Nonomuraea</taxon>
    </lineage>
</organism>
<dbReference type="InterPro" id="IPR036388">
    <property type="entry name" value="WH-like_DNA-bd_sf"/>
</dbReference>
<reference evidence="5" key="1">
    <citation type="submission" date="2022-11" db="EMBL/GenBank/DDBJ databases">
        <title>Nonomuraea corallina sp. nov., a new species of the genus Nonomuraea isolated from sea side sediment in Thai sea.</title>
        <authorList>
            <person name="Ngamcharungchit C."/>
            <person name="Matsumoto A."/>
            <person name="Suriyachadkun C."/>
            <person name="Panbangred W."/>
            <person name="Inahashi Y."/>
            <person name="Intra B."/>
        </authorList>
    </citation>
    <scope>NUCLEOTIDE SEQUENCE</scope>
    <source>
        <strain evidence="5">MCN248</strain>
    </source>
</reference>
<keyword evidence="1" id="KW-0805">Transcription regulation</keyword>
<evidence type="ECO:0000313" key="6">
    <source>
        <dbReference type="Proteomes" id="UP001144036"/>
    </source>
</evidence>
<evidence type="ECO:0000313" key="5">
    <source>
        <dbReference type="EMBL" id="MDA0637180.1"/>
    </source>
</evidence>
<evidence type="ECO:0000256" key="2">
    <source>
        <dbReference type="ARBA" id="ARBA00023125"/>
    </source>
</evidence>
<accession>A0ABT4SJ92</accession>
<dbReference type="Pfam" id="PF00392">
    <property type="entry name" value="GntR"/>
    <property type="match status" value="1"/>
</dbReference>
<dbReference type="PANTHER" id="PTHR44846">
    <property type="entry name" value="MANNOSYL-D-GLYCERATE TRANSPORT/METABOLISM SYSTEM REPRESSOR MNGR-RELATED"/>
    <property type="match status" value="1"/>
</dbReference>
<feature type="domain" description="HTH gntR-type" evidence="4">
    <location>
        <begin position="10"/>
        <end position="78"/>
    </location>
</feature>